<dbReference type="InterPro" id="IPR011009">
    <property type="entry name" value="Kinase-like_dom_sf"/>
</dbReference>
<dbReference type="KEGG" id="atq:GH723_00455"/>
<dbReference type="Proteomes" id="UP000334019">
    <property type="component" value="Chromosome"/>
</dbReference>
<dbReference type="Gene3D" id="3.90.1200.10">
    <property type="match status" value="1"/>
</dbReference>
<dbReference type="PANTHER" id="PTHR21310">
    <property type="entry name" value="AMINOGLYCOSIDE PHOSPHOTRANSFERASE-RELATED-RELATED"/>
    <property type="match status" value="1"/>
</dbReference>
<dbReference type="Pfam" id="PF01636">
    <property type="entry name" value="APH"/>
    <property type="match status" value="1"/>
</dbReference>
<dbReference type="SUPFAM" id="SSF56112">
    <property type="entry name" value="Protein kinase-like (PK-like)"/>
    <property type="match status" value="1"/>
</dbReference>
<dbReference type="InterPro" id="IPR051678">
    <property type="entry name" value="AGP_Transferase"/>
</dbReference>
<evidence type="ECO:0000313" key="3">
    <source>
        <dbReference type="Proteomes" id="UP000334019"/>
    </source>
</evidence>
<dbReference type="CDD" id="cd05154">
    <property type="entry name" value="ACAD10_11_N-like"/>
    <property type="match status" value="1"/>
</dbReference>
<keyword evidence="3" id="KW-1185">Reference proteome</keyword>
<evidence type="ECO:0000313" key="2">
    <source>
        <dbReference type="EMBL" id="QGG96908.1"/>
    </source>
</evidence>
<gene>
    <name evidence="2" type="ORF">GH723_00455</name>
</gene>
<keyword evidence="2" id="KW-0808">Transferase</keyword>
<protein>
    <submittedName>
        <fullName evidence="2">Phosphotransferase</fullName>
    </submittedName>
</protein>
<organism evidence="2 3">
    <name type="scientific">Actinomarinicola tropica</name>
    <dbReference type="NCBI Taxonomy" id="2789776"/>
    <lineage>
        <taxon>Bacteria</taxon>
        <taxon>Bacillati</taxon>
        <taxon>Actinomycetota</taxon>
        <taxon>Acidimicrobiia</taxon>
        <taxon>Acidimicrobiales</taxon>
        <taxon>Iamiaceae</taxon>
        <taxon>Actinomarinicola</taxon>
    </lineage>
</organism>
<name>A0A5Q2RJ68_9ACTN</name>
<dbReference type="InterPro" id="IPR041726">
    <property type="entry name" value="ACAD10_11_N"/>
</dbReference>
<reference evidence="2 3" key="1">
    <citation type="submission" date="2019-11" db="EMBL/GenBank/DDBJ databases">
        <authorList>
            <person name="He Y."/>
        </authorList>
    </citation>
    <scope>NUCLEOTIDE SEQUENCE [LARGE SCALE GENOMIC DNA]</scope>
    <source>
        <strain evidence="2 3">SCSIO 58843</strain>
    </source>
</reference>
<sequence>MAAAAERHLGAGTSVEGLRRLSGGASRELWSFRATSPDGSAHDLVLRRDPPGSTTPVDESRLLAAAAAAGVPVPAVRFVLDPDDHLGRGFVMDAVEGEALGRRIVRDDAYAGARQVLPAQCGEALARVHSIGLADSGLAARVGDDHPALRQLDDLHRVVDDLGAVRPVLEVAFRWLRTDPPPCDRQVVVHGDFRVGNLIVGPEGLRAVLDWELAHVGDPAEDVGWMCVRSWRFGGAGRAGGVGGLDDLLAGYRAAGGQIDVDAVHYWEVFGNLRWAVICLMQVGVHLSGVRRSVEQAAIGRRVAEVEHDLMELLA</sequence>
<dbReference type="InterPro" id="IPR002575">
    <property type="entry name" value="Aminoglycoside_PTrfase"/>
</dbReference>
<dbReference type="GO" id="GO:0016740">
    <property type="term" value="F:transferase activity"/>
    <property type="evidence" value="ECO:0007669"/>
    <property type="project" value="UniProtKB-KW"/>
</dbReference>
<feature type="domain" description="Aminoglycoside phosphotransferase" evidence="1">
    <location>
        <begin position="18"/>
        <end position="238"/>
    </location>
</feature>
<dbReference type="EMBL" id="CP045851">
    <property type="protein sequence ID" value="QGG96908.1"/>
    <property type="molecule type" value="Genomic_DNA"/>
</dbReference>
<accession>A0A5Q2RJ68</accession>
<evidence type="ECO:0000259" key="1">
    <source>
        <dbReference type="Pfam" id="PF01636"/>
    </source>
</evidence>
<dbReference type="PANTHER" id="PTHR21310:SF57">
    <property type="entry name" value="BLR2944 PROTEIN"/>
    <property type="match status" value="1"/>
</dbReference>
<dbReference type="Gene3D" id="3.30.200.20">
    <property type="entry name" value="Phosphorylase Kinase, domain 1"/>
    <property type="match status" value="1"/>
</dbReference>
<proteinExistence type="predicted"/>
<dbReference type="AlphaFoldDB" id="A0A5Q2RJ68"/>